<dbReference type="Gene3D" id="6.10.340.10">
    <property type="match status" value="1"/>
</dbReference>
<evidence type="ECO:0000256" key="2">
    <source>
        <dbReference type="ARBA" id="ARBA00004651"/>
    </source>
</evidence>
<evidence type="ECO:0000256" key="5">
    <source>
        <dbReference type="ARBA" id="ARBA00022553"/>
    </source>
</evidence>
<dbReference type="RefSeq" id="WP_148454691.1">
    <property type="nucleotide sequence ID" value="NZ_VSDO01000004.1"/>
</dbReference>
<evidence type="ECO:0000256" key="1">
    <source>
        <dbReference type="ARBA" id="ARBA00000085"/>
    </source>
</evidence>
<keyword evidence="8" id="KW-0902">Two-component regulatory system</keyword>
<keyword evidence="10" id="KW-0812">Transmembrane</keyword>
<dbReference type="SUPFAM" id="SSF158472">
    <property type="entry name" value="HAMP domain-like"/>
    <property type="match status" value="1"/>
</dbReference>
<dbReference type="AlphaFoldDB" id="A0A5D0CN73"/>
<keyword evidence="10" id="KW-1133">Transmembrane helix</keyword>
<evidence type="ECO:0000256" key="6">
    <source>
        <dbReference type="ARBA" id="ARBA00022679"/>
    </source>
</evidence>
<dbReference type="InterPro" id="IPR003594">
    <property type="entry name" value="HATPase_dom"/>
</dbReference>
<comment type="subcellular location">
    <subcellularLocation>
        <location evidence="2">Cell membrane</location>
        <topology evidence="2">Multi-pass membrane protein</topology>
    </subcellularLocation>
</comment>
<evidence type="ECO:0000256" key="3">
    <source>
        <dbReference type="ARBA" id="ARBA00012438"/>
    </source>
</evidence>
<dbReference type="GO" id="GO:0005886">
    <property type="term" value="C:plasma membrane"/>
    <property type="evidence" value="ECO:0007669"/>
    <property type="project" value="UniProtKB-SubCell"/>
</dbReference>
<dbReference type="InterPro" id="IPR050640">
    <property type="entry name" value="Bact_2-comp_sensor_kinase"/>
</dbReference>
<accession>A0A5D0CN73</accession>
<keyword evidence="5" id="KW-0597">Phosphoprotein</keyword>
<evidence type="ECO:0000313" key="13">
    <source>
        <dbReference type="Proteomes" id="UP000325218"/>
    </source>
</evidence>
<dbReference type="Gene3D" id="3.30.565.10">
    <property type="entry name" value="Histidine kinase-like ATPase, C-terminal domain"/>
    <property type="match status" value="1"/>
</dbReference>
<evidence type="ECO:0000259" key="11">
    <source>
        <dbReference type="PROSITE" id="PS50885"/>
    </source>
</evidence>
<comment type="catalytic activity">
    <reaction evidence="1">
        <text>ATP + protein L-histidine = ADP + protein N-phospho-L-histidine.</text>
        <dbReference type="EC" id="2.7.13.3"/>
    </reaction>
</comment>
<protein>
    <recommendedName>
        <fullName evidence="3">histidine kinase</fullName>
        <ecNumber evidence="3">2.7.13.3</ecNumber>
    </recommendedName>
</protein>
<feature type="domain" description="HAMP" evidence="11">
    <location>
        <begin position="315"/>
        <end position="367"/>
    </location>
</feature>
<dbReference type="CDD" id="cd06225">
    <property type="entry name" value="HAMP"/>
    <property type="match status" value="1"/>
</dbReference>
<dbReference type="Pfam" id="PF02518">
    <property type="entry name" value="HATPase_c"/>
    <property type="match status" value="1"/>
</dbReference>
<gene>
    <name evidence="12" type="ORF">FRY98_18310</name>
</gene>
<dbReference type="InterPro" id="IPR036890">
    <property type="entry name" value="HATPase_C_sf"/>
</dbReference>
<dbReference type="PRINTS" id="PR00344">
    <property type="entry name" value="BCTRLSENSOR"/>
</dbReference>
<evidence type="ECO:0000256" key="10">
    <source>
        <dbReference type="SAM" id="Phobius"/>
    </source>
</evidence>
<keyword evidence="4" id="KW-1003">Cell membrane</keyword>
<dbReference type="EMBL" id="VSDO01000004">
    <property type="protein sequence ID" value="TYA11152.1"/>
    <property type="molecule type" value="Genomic_DNA"/>
</dbReference>
<evidence type="ECO:0000256" key="7">
    <source>
        <dbReference type="ARBA" id="ARBA00022777"/>
    </source>
</evidence>
<dbReference type="SMART" id="SM00387">
    <property type="entry name" value="HATPase_c"/>
    <property type="match status" value="1"/>
</dbReference>
<dbReference type="SUPFAM" id="SSF55874">
    <property type="entry name" value="ATPase domain of HSP90 chaperone/DNA topoisomerase II/histidine kinase"/>
    <property type="match status" value="1"/>
</dbReference>
<organism evidence="12 13">
    <name type="scientific">Paenibacillus faecis</name>
    <dbReference type="NCBI Taxonomy" id="862114"/>
    <lineage>
        <taxon>Bacteria</taxon>
        <taxon>Bacillati</taxon>
        <taxon>Bacillota</taxon>
        <taxon>Bacilli</taxon>
        <taxon>Bacillales</taxon>
        <taxon>Paenibacillaceae</taxon>
        <taxon>Paenibacillus</taxon>
    </lineage>
</organism>
<keyword evidence="13" id="KW-1185">Reference proteome</keyword>
<name>A0A5D0CN73_9BACL</name>
<dbReference type="OrthoDB" id="9776552at2"/>
<evidence type="ECO:0000256" key="8">
    <source>
        <dbReference type="ARBA" id="ARBA00023012"/>
    </source>
</evidence>
<evidence type="ECO:0000313" key="12">
    <source>
        <dbReference type="EMBL" id="TYA11152.1"/>
    </source>
</evidence>
<evidence type="ECO:0000256" key="9">
    <source>
        <dbReference type="ARBA" id="ARBA00023136"/>
    </source>
</evidence>
<sequence>MNFVRLFNDIKLRNKLSLTFITVAVIPLLVSGVFFTGKLRDIMIRDAFKQAADNVERVRKRTEEVIKVPLDISYQLSNDSRMKSVVNRSYDSYIEVIQTYRQYTDIRDYVRLYEEVSAIRLYTPNPTMLNNWEFMQPSAETARAEWYKAALDKKGLAGWGFIQDERDQKYYLSIVRKISLDAPGEDSVLVINVNTALLDSTLSQEPFLTMIVDDHNRIVAANRPNLYGKNLAEVHADHSMLTQSEGSFDAVMDGKASKVVIARLIPPSSWNGLRVISVFAESDIFRDVNGVIRLAALVIGGCLIIAVLLVQASASLITRRLLRLSKHMSKVGTGSWDAYLDLDGKDEIGQLSHRFNALVGRLGQLMGEVEETNRQKRMLEQRQSEIKFKMLASQINPHFLFNTLESIRMEAHLRGEEGIAQAIWQLSALIRSSLEVGNGKIPLSKEIDMVRCYLELQKFRYEDRLQYKLEIGPGLGEVEVLPLIIQPLVENSIVHGLDQKEDGPTSIAIRMNPSEDGGVLVEISDDGAGITPEKLESLQRKLQEPEEAGQRIGLRNVHDRLRLTYGESSGLSMESQEGKGTRITFCIPKEGGSHVLRDDC</sequence>
<dbReference type="InterPro" id="IPR003660">
    <property type="entry name" value="HAMP_dom"/>
</dbReference>
<dbReference type="GO" id="GO:0000155">
    <property type="term" value="F:phosphorelay sensor kinase activity"/>
    <property type="evidence" value="ECO:0007669"/>
    <property type="project" value="InterPro"/>
</dbReference>
<feature type="transmembrane region" description="Helical" evidence="10">
    <location>
        <begin position="294"/>
        <end position="317"/>
    </location>
</feature>
<dbReference type="PANTHER" id="PTHR34220:SF7">
    <property type="entry name" value="SENSOR HISTIDINE KINASE YPDA"/>
    <property type="match status" value="1"/>
</dbReference>
<comment type="caution">
    <text evidence="12">The sequence shown here is derived from an EMBL/GenBank/DDBJ whole genome shotgun (WGS) entry which is preliminary data.</text>
</comment>
<dbReference type="Pfam" id="PF06580">
    <property type="entry name" value="His_kinase"/>
    <property type="match status" value="1"/>
</dbReference>
<reference evidence="12 13" key="1">
    <citation type="submission" date="2019-08" db="EMBL/GenBank/DDBJ databases">
        <title>Genome sequencing of Paenibacillus faecis DSM 23593(T).</title>
        <authorList>
            <person name="Kook J.-K."/>
            <person name="Park S.-N."/>
            <person name="Lim Y.K."/>
        </authorList>
    </citation>
    <scope>NUCLEOTIDE SEQUENCE [LARGE SCALE GENOMIC DNA]</scope>
    <source>
        <strain evidence="12 13">DSM 23593</strain>
    </source>
</reference>
<proteinExistence type="predicted"/>
<evidence type="ECO:0000256" key="4">
    <source>
        <dbReference type="ARBA" id="ARBA00022475"/>
    </source>
</evidence>
<dbReference type="PANTHER" id="PTHR34220">
    <property type="entry name" value="SENSOR HISTIDINE KINASE YPDA"/>
    <property type="match status" value="1"/>
</dbReference>
<keyword evidence="7 12" id="KW-0418">Kinase</keyword>
<dbReference type="Pfam" id="PF00672">
    <property type="entry name" value="HAMP"/>
    <property type="match status" value="1"/>
</dbReference>
<dbReference type="EC" id="2.7.13.3" evidence="3"/>
<dbReference type="SMART" id="SM00304">
    <property type="entry name" value="HAMP"/>
    <property type="match status" value="1"/>
</dbReference>
<keyword evidence="9 10" id="KW-0472">Membrane</keyword>
<keyword evidence="6" id="KW-0808">Transferase</keyword>
<dbReference type="Proteomes" id="UP000325218">
    <property type="component" value="Unassembled WGS sequence"/>
</dbReference>
<dbReference type="InterPro" id="IPR004358">
    <property type="entry name" value="Sig_transdc_His_kin-like_C"/>
</dbReference>
<dbReference type="PROSITE" id="PS50885">
    <property type="entry name" value="HAMP"/>
    <property type="match status" value="1"/>
</dbReference>
<dbReference type="InterPro" id="IPR010559">
    <property type="entry name" value="Sig_transdc_His_kin_internal"/>
</dbReference>
<feature type="transmembrane region" description="Helical" evidence="10">
    <location>
        <begin position="16"/>
        <end position="35"/>
    </location>
</feature>